<evidence type="ECO:0000313" key="7">
    <source>
        <dbReference type="Proteomes" id="UP000043437"/>
    </source>
</evidence>
<proteinExistence type="predicted"/>
<name>A0A0K2XBV4_9HELI</name>
<dbReference type="EMBL" id="CDMH01000068">
    <property type="protein sequence ID" value="CRF43459.1"/>
    <property type="molecule type" value="Genomic_DNA"/>
</dbReference>
<gene>
    <name evidence="1" type="ORF">HAL011_02430</name>
    <name evidence="2" type="ORF">HAL013_16960</name>
    <name evidence="4" type="ORF">HAL07_09620</name>
    <name evidence="3" type="ORF">HAL09_05760</name>
</gene>
<evidence type="ECO:0000313" key="4">
    <source>
        <dbReference type="EMBL" id="CRF52497.1"/>
    </source>
</evidence>
<evidence type="ECO:0000313" key="3">
    <source>
        <dbReference type="EMBL" id="CRF44012.1"/>
    </source>
</evidence>
<dbReference type="Proteomes" id="UP000045175">
    <property type="component" value="Unassembled WGS sequence"/>
</dbReference>
<dbReference type="EMBL" id="CDMN01000021">
    <property type="protein sequence ID" value="CRF44012.1"/>
    <property type="molecule type" value="Genomic_DNA"/>
</dbReference>
<reference evidence="5" key="2">
    <citation type="submission" date="2014-12" db="EMBL/GenBank/DDBJ databases">
        <authorList>
            <person name="Smet A."/>
        </authorList>
    </citation>
    <scope>NUCLEOTIDE SEQUENCE [LARGE SCALE GENOMIC DNA]</scope>
</reference>
<dbReference type="Proteomes" id="UP000038622">
    <property type="component" value="Unassembled WGS sequence"/>
</dbReference>
<evidence type="ECO:0000313" key="1">
    <source>
        <dbReference type="EMBL" id="CRF40486.1"/>
    </source>
</evidence>
<dbReference type="EMBL" id="CDML01000006">
    <property type="protein sequence ID" value="CRF40486.1"/>
    <property type="molecule type" value="Genomic_DNA"/>
</dbReference>
<dbReference type="Proteomes" id="UP000041394">
    <property type="component" value="Unassembled WGS sequence"/>
</dbReference>
<reference evidence="3" key="1">
    <citation type="submission" date="2014-12" db="EMBL/GenBank/DDBJ databases">
        <title>Whole genome sequences of four Staphylococcus schleiferi canine isolates.</title>
        <authorList>
            <person name="Misic A.M."/>
            <person name="Cain C."/>
            <person name="Morris D.O."/>
            <person name="Rankin S."/>
            <person name="Beiting D."/>
        </authorList>
    </citation>
    <scope>NUCLEOTIDE SEQUENCE</scope>
    <source>
        <strain evidence="1">ASB11</strain>
        <strain evidence="2">ASB13</strain>
        <strain evidence="4">ASB7</strain>
        <strain evidence="3">ASB9</strain>
    </source>
</reference>
<keyword evidence="5" id="KW-1185">Reference proteome</keyword>
<sequence>MAYQILSIVGNFCTIRKQFSRQLPQPLCAFVKNSWLD</sequence>
<protein>
    <submittedName>
        <fullName evidence="3">Uncharacterized protein</fullName>
    </submittedName>
</protein>
<dbReference type="Proteomes" id="UP000043437">
    <property type="component" value="Unassembled WGS sequence"/>
</dbReference>
<evidence type="ECO:0000313" key="5">
    <source>
        <dbReference type="Proteomes" id="UP000038622"/>
    </source>
</evidence>
<organism evidence="3 6">
    <name type="scientific">Helicobacter ailurogastricus</name>
    <dbReference type="NCBI Taxonomy" id="1578720"/>
    <lineage>
        <taxon>Bacteria</taxon>
        <taxon>Pseudomonadati</taxon>
        <taxon>Campylobacterota</taxon>
        <taxon>Epsilonproteobacteria</taxon>
        <taxon>Campylobacterales</taxon>
        <taxon>Helicobacteraceae</taxon>
        <taxon>Helicobacter</taxon>
    </lineage>
</organism>
<dbReference type="EMBL" id="CDMG01000006">
    <property type="protein sequence ID" value="CRF52497.1"/>
    <property type="molecule type" value="Genomic_DNA"/>
</dbReference>
<reference evidence="6 7" key="3">
    <citation type="submission" date="2014-12" db="EMBL/GenBank/DDBJ databases">
        <authorList>
            <person name="Jaenicke S."/>
        </authorList>
    </citation>
    <scope>NUCLEOTIDE SEQUENCE [LARGE SCALE GENOMIC DNA]</scope>
</reference>
<accession>A0A0K2XBV4</accession>
<dbReference type="AlphaFoldDB" id="A0A0K2XBV4"/>
<evidence type="ECO:0000313" key="2">
    <source>
        <dbReference type="EMBL" id="CRF43459.1"/>
    </source>
</evidence>
<evidence type="ECO:0000313" key="6">
    <source>
        <dbReference type="Proteomes" id="UP000041394"/>
    </source>
</evidence>